<evidence type="ECO:0000313" key="1">
    <source>
        <dbReference type="EMBL" id="KAK9928369.1"/>
    </source>
</evidence>
<dbReference type="PANTHER" id="PTHR10367">
    <property type="entry name" value="MRNA-CAPPING ENZYME"/>
    <property type="match status" value="1"/>
</dbReference>
<name>A0AAW1WW55_RUBAR</name>
<evidence type="ECO:0000313" key="2">
    <source>
        <dbReference type="Proteomes" id="UP001457282"/>
    </source>
</evidence>
<dbReference type="Proteomes" id="UP001457282">
    <property type="component" value="Unassembled WGS sequence"/>
</dbReference>
<dbReference type="PANTHER" id="PTHR10367:SF17">
    <property type="entry name" value="MRNA-CAPPING ENZYME"/>
    <property type="match status" value="1"/>
</dbReference>
<dbReference type="GO" id="GO:0004484">
    <property type="term" value="F:mRNA guanylyltransferase activity"/>
    <property type="evidence" value="ECO:0007669"/>
    <property type="project" value="TreeGrafter"/>
</dbReference>
<gene>
    <name evidence="1" type="ORF">M0R45_025506</name>
</gene>
<organism evidence="1 2">
    <name type="scientific">Rubus argutus</name>
    <name type="common">Southern blackberry</name>
    <dbReference type="NCBI Taxonomy" id="59490"/>
    <lineage>
        <taxon>Eukaryota</taxon>
        <taxon>Viridiplantae</taxon>
        <taxon>Streptophyta</taxon>
        <taxon>Embryophyta</taxon>
        <taxon>Tracheophyta</taxon>
        <taxon>Spermatophyta</taxon>
        <taxon>Magnoliopsida</taxon>
        <taxon>eudicotyledons</taxon>
        <taxon>Gunneridae</taxon>
        <taxon>Pentapetalae</taxon>
        <taxon>rosids</taxon>
        <taxon>fabids</taxon>
        <taxon>Rosales</taxon>
        <taxon>Rosaceae</taxon>
        <taxon>Rosoideae</taxon>
        <taxon>Rosoideae incertae sedis</taxon>
        <taxon>Rubus</taxon>
    </lineage>
</organism>
<sequence>MFNDHRVPMQMITEFYDTSNLPAGWLDCPCFGEEVLCVIPSKVTLGESYNHYVPPGKRYSFKQNVDKDGVLLMTNNDILGDEIPGDQQEELRRFCNKSLNPNGEVRGDCLLFPGSHPVSLNSDKLELLRQRYLLCYLES</sequence>
<reference evidence="1 2" key="1">
    <citation type="journal article" date="2023" name="G3 (Bethesda)">
        <title>A chromosome-length genome assembly and annotation of blackberry (Rubus argutus, cv. 'Hillquist').</title>
        <authorList>
            <person name="Bruna T."/>
            <person name="Aryal R."/>
            <person name="Dudchenko O."/>
            <person name="Sargent D.J."/>
            <person name="Mead D."/>
            <person name="Buti M."/>
            <person name="Cavallini A."/>
            <person name="Hytonen T."/>
            <person name="Andres J."/>
            <person name="Pham M."/>
            <person name="Weisz D."/>
            <person name="Mascagni F."/>
            <person name="Usai G."/>
            <person name="Natali L."/>
            <person name="Bassil N."/>
            <person name="Fernandez G.E."/>
            <person name="Lomsadze A."/>
            <person name="Armour M."/>
            <person name="Olukolu B."/>
            <person name="Poorten T."/>
            <person name="Britton C."/>
            <person name="Davik J."/>
            <person name="Ashrafi H."/>
            <person name="Aiden E.L."/>
            <person name="Borodovsky M."/>
            <person name="Worthington M."/>
        </authorList>
    </citation>
    <scope>NUCLEOTIDE SEQUENCE [LARGE SCALE GENOMIC DNA]</scope>
    <source>
        <strain evidence="1">PI 553951</strain>
    </source>
</reference>
<proteinExistence type="predicted"/>
<dbReference type="InterPro" id="IPR051029">
    <property type="entry name" value="mRNA_Capping_Enz/RNA_Phosphat"/>
</dbReference>
<dbReference type="AlphaFoldDB" id="A0AAW1WW55"/>
<dbReference type="Gene3D" id="3.30.470.30">
    <property type="entry name" value="DNA ligase/mRNA capping enzyme"/>
    <property type="match status" value="1"/>
</dbReference>
<dbReference type="EMBL" id="JBEDUW010000005">
    <property type="protein sequence ID" value="KAK9928369.1"/>
    <property type="molecule type" value="Genomic_DNA"/>
</dbReference>
<dbReference type="GO" id="GO:0006370">
    <property type="term" value="P:7-methylguanosine mRNA capping"/>
    <property type="evidence" value="ECO:0007669"/>
    <property type="project" value="TreeGrafter"/>
</dbReference>
<protein>
    <submittedName>
        <fullName evidence="1">Uncharacterized protein</fullName>
    </submittedName>
</protein>
<comment type="caution">
    <text evidence="1">The sequence shown here is derived from an EMBL/GenBank/DDBJ whole genome shotgun (WGS) entry which is preliminary data.</text>
</comment>
<accession>A0AAW1WW55</accession>
<keyword evidence="2" id="KW-1185">Reference proteome</keyword>